<dbReference type="SUPFAM" id="SSF57667">
    <property type="entry name" value="beta-beta-alpha zinc fingers"/>
    <property type="match status" value="1"/>
</dbReference>
<name>A0A9P5UXM9_9FUNG</name>
<dbReference type="GO" id="GO:0008270">
    <property type="term" value="F:zinc ion binding"/>
    <property type="evidence" value="ECO:0007669"/>
    <property type="project" value="UniProtKB-KW"/>
</dbReference>
<dbReference type="InterPro" id="IPR036236">
    <property type="entry name" value="Znf_C2H2_sf"/>
</dbReference>
<protein>
    <recommendedName>
        <fullName evidence="3">C2H2-type domain-containing protein</fullName>
    </recommendedName>
</protein>
<dbReference type="OrthoDB" id="8117402at2759"/>
<sequence length="353" mass="38442">PQVALAASGNVSQQLTALSAPASMTPDALMTCKAQTTAITPAPLNGASQSSQANASHVSALNIDAGDVMKTNGSVVFFSDVSIDSSPPAPSGTDTLSEMSCSDKQLHVSPSRSQSLVHMLLESSTPSSFQKDAQTTFTGDDPLTTDTSTMLIQSSVISERQMIDDPASNFEVIDNNGDSIFMVFSNLPDYARLVPNLNAPQLATNSRRTRTTNPRPTKTTNSRPTRATNPRTTRPTSPSRSVKSFSCRYLVCTHPPFTTKWNLKAHMNTHDGVYFPCPDCENVYARYNDRYRHIRISHRGCRWRCEHCQKGHSRKPTGDQLFGCDEDEEGIHSFQEYDPSSAPAFASAAVDAL</sequence>
<dbReference type="InterPro" id="IPR013087">
    <property type="entry name" value="Znf_C2H2_type"/>
</dbReference>
<feature type="compositionally biased region" description="Low complexity" evidence="2">
    <location>
        <begin position="211"/>
        <end position="241"/>
    </location>
</feature>
<dbReference type="EMBL" id="JAAAUQ010002330">
    <property type="protein sequence ID" value="KAF9124793.1"/>
    <property type="molecule type" value="Genomic_DNA"/>
</dbReference>
<organism evidence="4 5">
    <name type="scientific">Linnemannia schmuckeri</name>
    <dbReference type="NCBI Taxonomy" id="64567"/>
    <lineage>
        <taxon>Eukaryota</taxon>
        <taxon>Fungi</taxon>
        <taxon>Fungi incertae sedis</taxon>
        <taxon>Mucoromycota</taxon>
        <taxon>Mortierellomycotina</taxon>
        <taxon>Mortierellomycetes</taxon>
        <taxon>Mortierellales</taxon>
        <taxon>Mortierellaceae</taxon>
        <taxon>Linnemannia</taxon>
    </lineage>
</organism>
<evidence type="ECO:0000259" key="3">
    <source>
        <dbReference type="PROSITE" id="PS50157"/>
    </source>
</evidence>
<reference evidence="4" key="1">
    <citation type="journal article" date="2020" name="Fungal Divers.">
        <title>Resolving the Mortierellaceae phylogeny through synthesis of multi-gene phylogenetics and phylogenomics.</title>
        <authorList>
            <person name="Vandepol N."/>
            <person name="Liber J."/>
            <person name="Desiro A."/>
            <person name="Na H."/>
            <person name="Kennedy M."/>
            <person name="Barry K."/>
            <person name="Grigoriev I.V."/>
            <person name="Miller A.N."/>
            <person name="O'Donnell K."/>
            <person name="Stajich J.E."/>
            <person name="Bonito G."/>
        </authorList>
    </citation>
    <scope>NUCLEOTIDE SEQUENCE</scope>
    <source>
        <strain evidence="4">NRRL 6426</strain>
    </source>
</reference>
<dbReference type="Gene3D" id="3.30.160.60">
    <property type="entry name" value="Classic Zinc Finger"/>
    <property type="match status" value="1"/>
</dbReference>
<feature type="domain" description="C2H2-type" evidence="3">
    <location>
        <begin position="275"/>
        <end position="303"/>
    </location>
</feature>
<feature type="region of interest" description="Disordered" evidence="2">
    <location>
        <begin position="198"/>
        <end position="241"/>
    </location>
</feature>
<evidence type="ECO:0000256" key="1">
    <source>
        <dbReference type="PROSITE-ProRule" id="PRU00042"/>
    </source>
</evidence>
<keyword evidence="1" id="KW-0863">Zinc-finger</keyword>
<comment type="caution">
    <text evidence="4">The sequence shown here is derived from an EMBL/GenBank/DDBJ whole genome shotgun (WGS) entry which is preliminary data.</text>
</comment>
<feature type="non-terminal residue" evidence="4">
    <location>
        <position position="1"/>
    </location>
</feature>
<keyword evidence="1" id="KW-0862">Zinc</keyword>
<evidence type="ECO:0000313" key="5">
    <source>
        <dbReference type="Proteomes" id="UP000748756"/>
    </source>
</evidence>
<dbReference type="SMART" id="SM00355">
    <property type="entry name" value="ZnF_C2H2"/>
    <property type="match status" value="2"/>
</dbReference>
<dbReference type="PROSITE" id="PS50157">
    <property type="entry name" value="ZINC_FINGER_C2H2_2"/>
    <property type="match status" value="1"/>
</dbReference>
<evidence type="ECO:0000256" key="2">
    <source>
        <dbReference type="SAM" id="MobiDB-lite"/>
    </source>
</evidence>
<keyword evidence="5" id="KW-1185">Reference proteome</keyword>
<accession>A0A9P5UXM9</accession>
<dbReference type="Proteomes" id="UP000748756">
    <property type="component" value="Unassembled WGS sequence"/>
</dbReference>
<dbReference type="PROSITE" id="PS00028">
    <property type="entry name" value="ZINC_FINGER_C2H2_1"/>
    <property type="match status" value="1"/>
</dbReference>
<dbReference type="AlphaFoldDB" id="A0A9P5UXM9"/>
<keyword evidence="1" id="KW-0479">Metal-binding</keyword>
<gene>
    <name evidence="4" type="ORF">BG015_005027</name>
</gene>
<proteinExistence type="predicted"/>
<evidence type="ECO:0000313" key="4">
    <source>
        <dbReference type="EMBL" id="KAF9124793.1"/>
    </source>
</evidence>